<dbReference type="EMBL" id="QEFC01000334">
    <property type="protein sequence ID" value="KAE9464415.1"/>
    <property type="molecule type" value="Genomic_DNA"/>
</dbReference>
<dbReference type="InterPro" id="IPR015797">
    <property type="entry name" value="NUDIX_hydrolase-like_dom_sf"/>
</dbReference>
<reference evidence="11 12" key="1">
    <citation type="journal article" date="2019" name="Genome Biol. Evol.">
        <title>The Rhododendron genome and chromosomal organization provide insight into shared whole-genome duplications across the heath family (Ericaceae).</title>
        <authorList>
            <person name="Soza V.L."/>
            <person name="Lindsley D."/>
            <person name="Waalkes A."/>
            <person name="Ramage E."/>
            <person name="Patwardhan R.P."/>
            <person name="Burton J.N."/>
            <person name="Adey A."/>
            <person name="Kumar A."/>
            <person name="Qiu R."/>
            <person name="Shendure J."/>
            <person name="Hall B."/>
        </authorList>
    </citation>
    <scope>NUCLEOTIDE SEQUENCE [LARGE SCALE GENOMIC DNA]</scope>
    <source>
        <strain evidence="11">RSF 1966-606</strain>
    </source>
</reference>
<proteinExistence type="inferred from homology"/>
<comment type="catalytic activity">
    <reaction evidence="9">
        <text>a 5'-end NAD(+)-phospho-ribonucleoside in mRNA + H2O = a 5'-end phospho-adenosine-phospho-ribonucleoside in mRNA + beta-nicotinamide D-ribonucleotide + 2 H(+)</text>
        <dbReference type="Rhea" id="RHEA:60876"/>
        <dbReference type="Rhea" id="RHEA-COMP:15698"/>
        <dbReference type="Rhea" id="RHEA-COMP:15719"/>
        <dbReference type="ChEBI" id="CHEBI:14649"/>
        <dbReference type="ChEBI" id="CHEBI:15377"/>
        <dbReference type="ChEBI" id="CHEBI:15378"/>
        <dbReference type="ChEBI" id="CHEBI:144029"/>
        <dbReference type="ChEBI" id="CHEBI:144051"/>
    </reaction>
    <physiologicalReaction direction="left-to-right" evidence="9">
        <dbReference type="Rhea" id="RHEA:60877"/>
    </physiologicalReaction>
</comment>
<keyword evidence="5" id="KW-0479">Metal-binding</keyword>
<evidence type="ECO:0000256" key="5">
    <source>
        <dbReference type="ARBA" id="ARBA00022723"/>
    </source>
</evidence>
<dbReference type="EC" id="3.6.1.22" evidence="4"/>
<dbReference type="FunFam" id="3.90.79.20:FF:000008">
    <property type="entry name" value="Nudix hydrolase 19, chloroplastic"/>
    <property type="match status" value="1"/>
</dbReference>
<evidence type="ECO:0000256" key="3">
    <source>
        <dbReference type="ARBA" id="ARBA00009595"/>
    </source>
</evidence>
<dbReference type="GO" id="GO:0046872">
    <property type="term" value="F:metal ion binding"/>
    <property type="evidence" value="ECO:0007669"/>
    <property type="project" value="UniProtKB-KW"/>
</dbReference>
<dbReference type="InterPro" id="IPR015376">
    <property type="entry name" value="Znr_NADH_PPase"/>
</dbReference>
<feature type="non-terminal residue" evidence="11">
    <location>
        <position position="1"/>
    </location>
</feature>
<dbReference type="Gene3D" id="3.90.79.20">
    <property type="match status" value="1"/>
</dbReference>
<dbReference type="PRINTS" id="PR00502">
    <property type="entry name" value="NUDIXFAMILY"/>
</dbReference>
<dbReference type="InterPro" id="IPR020476">
    <property type="entry name" value="Nudix_hydrolase"/>
</dbReference>
<dbReference type="GO" id="GO:0005777">
    <property type="term" value="C:peroxisome"/>
    <property type="evidence" value="ECO:0007669"/>
    <property type="project" value="TreeGrafter"/>
</dbReference>
<dbReference type="AlphaFoldDB" id="A0A6A4M1S0"/>
<evidence type="ECO:0000313" key="12">
    <source>
        <dbReference type="Proteomes" id="UP000428333"/>
    </source>
</evidence>
<protein>
    <recommendedName>
        <fullName evidence="4">NAD(+) diphosphatase</fullName>
        <ecNumber evidence="4">3.6.1.22</ecNumber>
    </recommendedName>
</protein>
<dbReference type="Pfam" id="PF09297">
    <property type="entry name" value="Zn_ribbon_NUD"/>
    <property type="match status" value="1"/>
</dbReference>
<dbReference type="GO" id="GO:0019677">
    <property type="term" value="P:NAD+ catabolic process"/>
    <property type="evidence" value="ECO:0007669"/>
    <property type="project" value="TreeGrafter"/>
</dbReference>
<keyword evidence="7" id="KW-0460">Magnesium</keyword>
<comment type="caution">
    <text evidence="11">The sequence shown here is derived from an EMBL/GenBank/DDBJ whole genome shotgun (WGS) entry which is preliminary data.</text>
</comment>
<evidence type="ECO:0000256" key="6">
    <source>
        <dbReference type="ARBA" id="ARBA00022801"/>
    </source>
</evidence>
<dbReference type="PANTHER" id="PTHR42904">
    <property type="entry name" value="NUDIX HYDROLASE, NUDC SUBFAMILY"/>
    <property type="match status" value="1"/>
</dbReference>
<organism evidence="11 12">
    <name type="scientific">Rhododendron williamsianum</name>
    <dbReference type="NCBI Taxonomy" id="262921"/>
    <lineage>
        <taxon>Eukaryota</taxon>
        <taxon>Viridiplantae</taxon>
        <taxon>Streptophyta</taxon>
        <taxon>Embryophyta</taxon>
        <taxon>Tracheophyta</taxon>
        <taxon>Spermatophyta</taxon>
        <taxon>Magnoliopsida</taxon>
        <taxon>eudicotyledons</taxon>
        <taxon>Gunneridae</taxon>
        <taxon>Pentapetalae</taxon>
        <taxon>asterids</taxon>
        <taxon>Ericales</taxon>
        <taxon>Ericaceae</taxon>
        <taxon>Ericoideae</taxon>
        <taxon>Rhodoreae</taxon>
        <taxon>Rhododendron</taxon>
    </lineage>
</organism>
<gene>
    <name evidence="11" type="ORF">C3L33_03681</name>
</gene>
<dbReference type="Pfam" id="PF09296">
    <property type="entry name" value="NUDIX-like"/>
    <property type="match status" value="1"/>
</dbReference>
<dbReference type="PROSITE" id="PS00893">
    <property type="entry name" value="NUDIX_BOX"/>
    <property type="match status" value="1"/>
</dbReference>
<dbReference type="PANTHER" id="PTHR42904:SF6">
    <property type="entry name" value="NAD-CAPPED RNA HYDROLASE NUDT12"/>
    <property type="match status" value="1"/>
</dbReference>
<dbReference type="InterPro" id="IPR050241">
    <property type="entry name" value="NAD-cap_RNA_hydrolase_NudC"/>
</dbReference>
<dbReference type="Gene3D" id="3.90.79.10">
    <property type="entry name" value="Nucleoside Triphosphate Pyrophosphohydrolase"/>
    <property type="match status" value="1"/>
</dbReference>
<evidence type="ECO:0000256" key="8">
    <source>
        <dbReference type="ARBA" id="ARBA00023027"/>
    </source>
</evidence>
<dbReference type="InterPro" id="IPR049734">
    <property type="entry name" value="NudC-like_C"/>
</dbReference>
<dbReference type="OrthoDB" id="10249612at2759"/>
<dbReference type="GO" id="GO:0035529">
    <property type="term" value="F:NADH pyrophosphatase activity"/>
    <property type="evidence" value="ECO:0007669"/>
    <property type="project" value="TreeGrafter"/>
</dbReference>
<accession>A0A6A4M1S0</accession>
<evidence type="ECO:0000313" key="11">
    <source>
        <dbReference type="EMBL" id="KAE9464415.1"/>
    </source>
</evidence>
<dbReference type="InterPro" id="IPR000086">
    <property type="entry name" value="NUDIX_hydrolase_dom"/>
</dbReference>
<evidence type="ECO:0000256" key="9">
    <source>
        <dbReference type="ARBA" id="ARBA00023679"/>
    </source>
</evidence>
<evidence type="ECO:0000256" key="7">
    <source>
        <dbReference type="ARBA" id="ARBA00022842"/>
    </source>
</evidence>
<dbReference type="PROSITE" id="PS51462">
    <property type="entry name" value="NUDIX"/>
    <property type="match status" value="1"/>
</dbReference>
<comment type="similarity">
    <text evidence="3">Belongs to the Nudix hydrolase family. NudC subfamily.</text>
</comment>
<keyword evidence="12" id="KW-1185">Reference proteome</keyword>
<keyword evidence="8" id="KW-0520">NAD</keyword>
<evidence type="ECO:0000256" key="4">
    <source>
        <dbReference type="ARBA" id="ARBA00012381"/>
    </source>
</evidence>
<dbReference type="InterPro" id="IPR020084">
    <property type="entry name" value="NUDIX_hydrolase_CS"/>
</dbReference>
<evidence type="ECO:0000256" key="1">
    <source>
        <dbReference type="ARBA" id="ARBA00001946"/>
    </source>
</evidence>
<comment type="cofactor">
    <cofactor evidence="2">
        <name>Zn(2+)</name>
        <dbReference type="ChEBI" id="CHEBI:29105"/>
    </cofactor>
</comment>
<feature type="domain" description="Nudix hydrolase" evidence="10">
    <location>
        <begin position="239"/>
        <end position="409"/>
    </location>
</feature>
<dbReference type="GO" id="GO:0005829">
    <property type="term" value="C:cytosol"/>
    <property type="evidence" value="ECO:0007669"/>
    <property type="project" value="TreeGrafter"/>
</dbReference>
<sequence length="478" mass="53015">MLFLPSPSSTFSLISLSKSLSLQTLKNFHPLSLISTMAINMNTHAFAGNHTRSKTPKSISPFSHTSALQSLKSILLGHTHEPPSPDFKVLPFRKGRPLASSTGDPGPKWHLGWLSLGDCKTVLEKFEVNLSEESLVYLGSKPEEDVVYWGIDVSEANSLVNELGSRGLCFVELRTLMVATDWGDDRAMGELAVAGHARALLEWHNLSRFCGHCGAKTVPKEAGRRKQCSNELCKKRIYPRVDPVVIMLVIDRKNDRALLSRQSRFVPRMWSCLAGFIEPGESLEEAVRRETWEETGIEVGEVIYHSSQPWPGIVFTLSFTVIWILFHFGTLEMLVAFKGNDCDSIPHWHIGPSSMPCQLMVGFFAYAKSLEINVDKEELEDAEWHSREDVKKALALAEYKKAQVTAAAKVDQVCKGVEKGQFNLATDFNVESGELASMFVPGPFAIAHHLISAWVHQDDGLNGVEAQVKQLSGSVSNL</sequence>
<dbReference type="SUPFAM" id="SSF55811">
    <property type="entry name" value="Nudix"/>
    <property type="match status" value="1"/>
</dbReference>
<dbReference type="Proteomes" id="UP000428333">
    <property type="component" value="Linkage Group LG02"/>
</dbReference>
<dbReference type="Pfam" id="PF00293">
    <property type="entry name" value="NUDIX"/>
    <property type="match status" value="1"/>
</dbReference>
<dbReference type="GO" id="GO:0006742">
    <property type="term" value="P:NADP+ catabolic process"/>
    <property type="evidence" value="ECO:0007669"/>
    <property type="project" value="TreeGrafter"/>
</dbReference>
<keyword evidence="6" id="KW-0378">Hydrolase</keyword>
<name>A0A6A4M1S0_9ERIC</name>
<evidence type="ECO:0000259" key="10">
    <source>
        <dbReference type="PROSITE" id="PS51462"/>
    </source>
</evidence>
<comment type="cofactor">
    <cofactor evidence="1">
        <name>Mg(2+)</name>
        <dbReference type="ChEBI" id="CHEBI:18420"/>
    </cofactor>
</comment>
<dbReference type="CDD" id="cd03429">
    <property type="entry name" value="NUDIX_NADH_pyrophosphatase_Nudt13"/>
    <property type="match status" value="1"/>
</dbReference>
<dbReference type="InterPro" id="IPR015375">
    <property type="entry name" value="NADH_PPase-like_N"/>
</dbReference>
<evidence type="ECO:0000256" key="2">
    <source>
        <dbReference type="ARBA" id="ARBA00001947"/>
    </source>
</evidence>